<evidence type="ECO:0008006" key="4">
    <source>
        <dbReference type="Google" id="ProtNLM"/>
    </source>
</evidence>
<dbReference type="SUPFAM" id="SSF51182">
    <property type="entry name" value="RmlC-like cupins"/>
    <property type="match status" value="1"/>
</dbReference>
<name>A0A919JIV6_9ACTN</name>
<sequence length="116" mass="12617">MSDDPAVSNPDLYRVVMENDRVRVLAYADKPGDRTTPHRHPDSVMVTMSGFRRKLSSGGRETEVELAAGEVRWLAAQEHSGENIGDTECRSLFIELKEPAPTAAADGEQPLGPSPA</sequence>
<evidence type="ECO:0000313" key="3">
    <source>
        <dbReference type="Proteomes" id="UP000647172"/>
    </source>
</evidence>
<dbReference type="InterPro" id="IPR011051">
    <property type="entry name" value="RmlC_Cupin_sf"/>
</dbReference>
<comment type="caution">
    <text evidence="2">The sequence shown here is derived from an EMBL/GenBank/DDBJ whole genome shotgun (WGS) entry which is preliminary data.</text>
</comment>
<feature type="region of interest" description="Disordered" evidence="1">
    <location>
        <begin position="97"/>
        <end position="116"/>
    </location>
</feature>
<dbReference type="InterPro" id="IPR014710">
    <property type="entry name" value="RmlC-like_jellyroll"/>
</dbReference>
<reference evidence="2" key="1">
    <citation type="submission" date="2021-01" db="EMBL/GenBank/DDBJ databases">
        <title>Whole genome shotgun sequence of Actinoplanes nipponensis NBRC 14063.</title>
        <authorList>
            <person name="Komaki H."/>
            <person name="Tamura T."/>
        </authorList>
    </citation>
    <scope>NUCLEOTIDE SEQUENCE</scope>
    <source>
        <strain evidence="2">NBRC 14063</strain>
    </source>
</reference>
<accession>A0A919JIV6</accession>
<dbReference type="Proteomes" id="UP000647172">
    <property type="component" value="Unassembled WGS sequence"/>
</dbReference>
<organism evidence="2 3">
    <name type="scientific">Actinoplanes nipponensis</name>
    <dbReference type="NCBI Taxonomy" id="135950"/>
    <lineage>
        <taxon>Bacteria</taxon>
        <taxon>Bacillati</taxon>
        <taxon>Actinomycetota</taxon>
        <taxon>Actinomycetes</taxon>
        <taxon>Micromonosporales</taxon>
        <taxon>Micromonosporaceae</taxon>
        <taxon>Actinoplanes</taxon>
    </lineage>
</organism>
<dbReference type="AlphaFoldDB" id="A0A919JIV6"/>
<dbReference type="EMBL" id="BOMQ01000044">
    <property type="protein sequence ID" value="GIE50026.1"/>
    <property type="molecule type" value="Genomic_DNA"/>
</dbReference>
<dbReference type="RefSeq" id="WP_203769651.1">
    <property type="nucleotide sequence ID" value="NZ_BAAAYJ010000107.1"/>
</dbReference>
<proteinExistence type="predicted"/>
<dbReference type="Gene3D" id="2.60.120.10">
    <property type="entry name" value="Jelly Rolls"/>
    <property type="match status" value="1"/>
</dbReference>
<evidence type="ECO:0000256" key="1">
    <source>
        <dbReference type="SAM" id="MobiDB-lite"/>
    </source>
</evidence>
<keyword evidence="3" id="KW-1185">Reference proteome</keyword>
<protein>
    <recommendedName>
        <fullName evidence="4">Cytoplasmic protein</fullName>
    </recommendedName>
</protein>
<evidence type="ECO:0000313" key="2">
    <source>
        <dbReference type="EMBL" id="GIE50026.1"/>
    </source>
</evidence>
<gene>
    <name evidence="2" type="ORF">Ani05nite_35600</name>
</gene>